<accession>A0A841EGG7</accession>
<name>A0A841EGG7_9BACT</name>
<evidence type="ECO:0008006" key="3">
    <source>
        <dbReference type="Google" id="ProtNLM"/>
    </source>
</evidence>
<dbReference type="Pfam" id="PF12771">
    <property type="entry name" value="SusD-like_2"/>
    <property type="match status" value="1"/>
</dbReference>
<keyword evidence="2" id="KW-1185">Reference proteome</keyword>
<dbReference type="Proteomes" id="UP000524404">
    <property type="component" value="Unassembled WGS sequence"/>
</dbReference>
<gene>
    <name evidence="1" type="ORF">HNP25_001940</name>
</gene>
<protein>
    <recommendedName>
        <fullName evidence="3">Starch-binding associating with outer membrane</fullName>
    </recommendedName>
</protein>
<dbReference type="InterPro" id="IPR011990">
    <property type="entry name" value="TPR-like_helical_dom_sf"/>
</dbReference>
<dbReference type="EMBL" id="JACHKT010000011">
    <property type="protein sequence ID" value="MBB6003287.1"/>
    <property type="molecule type" value="Genomic_DNA"/>
</dbReference>
<evidence type="ECO:0000313" key="1">
    <source>
        <dbReference type="EMBL" id="MBB6003287.1"/>
    </source>
</evidence>
<dbReference type="SUPFAM" id="SSF48452">
    <property type="entry name" value="TPR-like"/>
    <property type="match status" value="1"/>
</dbReference>
<dbReference type="RefSeq" id="WP_184133661.1">
    <property type="nucleotide sequence ID" value="NZ_JACHKT010000011.1"/>
</dbReference>
<reference evidence="1 2" key="1">
    <citation type="submission" date="2020-08" db="EMBL/GenBank/DDBJ databases">
        <title>Functional genomics of gut bacteria from endangered species of beetles.</title>
        <authorList>
            <person name="Carlos-Shanley C."/>
        </authorList>
    </citation>
    <scope>NUCLEOTIDE SEQUENCE [LARGE SCALE GENOMIC DNA]</scope>
    <source>
        <strain evidence="1 2">S00070</strain>
    </source>
</reference>
<comment type="caution">
    <text evidence="1">The sequence shown here is derived from an EMBL/GenBank/DDBJ whole genome shotgun (WGS) entry which is preliminary data.</text>
</comment>
<dbReference type="Gene3D" id="1.25.40.390">
    <property type="match status" value="1"/>
</dbReference>
<dbReference type="PROSITE" id="PS51257">
    <property type="entry name" value="PROKAR_LIPOPROTEIN"/>
    <property type="match status" value="1"/>
</dbReference>
<dbReference type="AlphaFoldDB" id="A0A841EGG7"/>
<evidence type="ECO:0000313" key="2">
    <source>
        <dbReference type="Proteomes" id="UP000524404"/>
    </source>
</evidence>
<sequence>MKFQKNILKVLTATSLLIGASSCKLDDFGDINKNPNSILVPVTSSLLTNALLDFGTPSSTGSLNGALYCQYFAETQYTETSLYATPQIAWDGIYAGGLYDLQNIINNNTNAATATYAALNGSNNNQIALARILKAYRLLTMTDLWGDMPASEALLENVKPKYDTQQEVYNLIFKELKEAIAQFDAGDTPKGDIVHNGNLTRWRKFANTLRMIMALRISKVDPATGKTQFLDALASTGGVIDANEDNTALTYPGGAYKNPWFNLYDGRKDYAVSDVFADIMLSNEDPRINAMAQPNSTGEIVAFPYGLTRDDAITFANGNSDYSFIFEQSLRQATSTSQILTASHAYLARAEAAQLGWTTENAASMYSKGIEMSWKQWGVFDQAKFNTFISSDNVSLATSPLTKIQLQRYVAFYPNGHMGWSEWRRTGVPALVATPKATNATKAIPRRYVYGANEATLNGDNFKAAVGRLSGGNTQDAKIWWDK</sequence>
<proteinExistence type="predicted"/>
<dbReference type="InterPro" id="IPR041662">
    <property type="entry name" value="SusD-like_2"/>
</dbReference>
<organism evidence="1 2">
    <name type="scientific">Arcicella rosea</name>
    <dbReference type="NCBI Taxonomy" id="502909"/>
    <lineage>
        <taxon>Bacteria</taxon>
        <taxon>Pseudomonadati</taxon>
        <taxon>Bacteroidota</taxon>
        <taxon>Cytophagia</taxon>
        <taxon>Cytophagales</taxon>
        <taxon>Flectobacillaceae</taxon>
        <taxon>Arcicella</taxon>
    </lineage>
</organism>